<comment type="pathway">
    <text evidence="2">Metabolic intermediate biosynthesis; prephenate biosynthesis; prephenate from chorismate: step 1/1.</text>
</comment>
<dbReference type="NCBIfam" id="TIGR01802">
    <property type="entry name" value="CM_pl-yst"/>
    <property type="match status" value="1"/>
</dbReference>
<dbReference type="GO" id="GO:0004106">
    <property type="term" value="F:chorismate mutase activity"/>
    <property type="evidence" value="ECO:0007669"/>
    <property type="project" value="UniProtKB-UniRule"/>
</dbReference>
<keyword evidence="7" id="KW-0827">Tyrosine biosynthesis</keyword>
<evidence type="ECO:0000259" key="14">
    <source>
        <dbReference type="Pfam" id="PF01817"/>
    </source>
</evidence>
<dbReference type="InterPro" id="IPR036263">
    <property type="entry name" value="Chorismate_II_sf"/>
</dbReference>
<accession>A0A067Q855</accession>
<dbReference type="FunFam" id="1.10.590.10:FF:000002">
    <property type="entry name" value="Chorismate mutase"/>
    <property type="match status" value="1"/>
</dbReference>
<dbReference type="GO" id="GO:0006571">
    <property type="term" value="P:tyrosine biosynthetic process"/>
    <property type="evidence" value="ECO:0007669"/>
    <property type="project" value="UniProtKB-KW"/>
</dbReference>
<dbReference type="GO" id="GO:0046417">
    <property type="term" value="P:chorismate metabolic process"/>
    <property type="evidence" value="ECO:0007669"/>
    <property type="project" value="InterPro"/>
</dbReference>
<dbReference type="Pfam" id="PF01817">
    <property type="entry name" value="CM_2"/>
    <property type="match status" value="1"/>
</dbReference>
<keyword evidence="8 13" id="KW-0028">Amino-acid biosynthesis</keyword>
<dbReference type="PANTHER" id="PTHR21145">
    <property type="entry name" value="CHORISMATE MUTASE"/>
    <property type="match status" value="1"/>
</dbReference>
<evidence type="ECO:0000256" key="6">
    <source>
        <dbReference type="ARBA" id="ARBA00022490"/>
    </source>
</evidence>
<dbReference type="SUPFAM" id="SSF48600">
    <property type="entry name" value="Chorismate mutase II"/>
    <property type="match status" value="1"/>
</dbReference>
<feature type="domain" description="Chorismate mutase" evidence="14">
    <location>
        <begin position="161"/>
        <end position="276"/>
    </location>
</feature>
<evidence type="ECO:0000256" key="2">
    <source>
        <dbReference type="ARBA" id="ARBA00004817"/>
    </source>
</evidence>
<dbReference type="InterPro" id="IPR002701">
    <property type="entry name" value="CM_II_prokaryot"/>
</dbReference>
<dbReference type="GO" id="GO:0009094">
    <property type="term" value="P:L-phenylalanine biosynthetic process"/>
    <property type="evidence" value="ECO:0007669"/>
    <property type="project" value="UniProtKB-KW"/>
</dbReference>
<sequence length="301" mass="34093">MQSNYTISEDPLSLDRIRSVLVRLEDTIIFGLIERAQFAHNPKIYQRGAFKELKELGFEGSWLEWFLKETETFHSKARRYTSPDEYPFTPASDLPEPLLAPISFPKILFPNTINVNPSILSFYNRAIVPRICRHATLQLAANKRAKGITGDDEFEDDGNYGSAATLDIEVLQAISKRVHYGKFVSESKFSSSPSSFIPHIRKPNPAALDALITKPEVEQKLLQRLRKKAATYARDMNLETEETHSPGINGVPGKIDVEGVVDLYESYIIPLTKEVEVEYLLHRLDGLTEEQIEELGKGKSR</sequence>
<protein>
    <recommendedName>
        <fullName evidence="5 13">Chorismate mutase</fullName>
        <ecNumber evidence="4 13">5.4.99.5</ecNumber>
    </recommendedName>
</protein>
<evidence type="ECO:0000256" key="10">
    <source>
        <dbReference type="ARBA" id="ARBA00023222"/>
    </source>
</evidence>
<gene>
    <name evidence="15" type="ORF">JAAARDRAFT_44749</name>
</gene>
<dbReference type="Proteomes" id="UP000027265">
    <property type="component" value="Unassembled WGS sequence"/>
</dbReference>
<evidence type="ECO:0000256" key="9">
    <source>
        <dbReference type="ARBA" id="ARBA00023141"/>
    </source>
</evidence>
<dbReference type="PANTHER" id="PTHR21145:SF12">
    <property type="entry name" value="CHORISMATE MUTASE"/>
    <property type="match status" value="1"/>
</dbReference>
<dbReference type="HOGENOM" id="CLU_057757_0_1_1"/>
<evidence type="ECO:0000256" key="3">
    <source>
        <dbReference type="ARBA" id="ARBA00011738"/>
    </source>
</evidence>
<dbReference type="Gene3D" id="1.10.590.10">
    <property type="entry name" value="Chorismate mutase, AroQ class superfamily, eukaryotic"/>
    <property type="match status" value="1"/>
</dbReference>
<dbReference type="UniPathway" id="UPA00120">
    <property type="reaction ID" value="UER00203"/>
</dbReference>
<evidence type="ECO:0000256" key="5">
    <source>
        <dbReference type="ARBA" id="ARBA00020296"/>
    </source>
</evidence>
<keyword evidence="9 13" id="KW-0057">Aromatic amino acid biosynthesis</keyword>
<proteinExistence type="predicted"/>
<dbReference type="InParanoid" id="A0A067Q855"/>
<comment type="subcellular location">
    <subcellularLocation>
        <location evidence="1">Cytoplasm</location>
    </subcellularLocation>
</comment>
<dbReference type="EMBL" id="KL197711">
    <property type="protein sequence ID" value="KDQ62340.1"/>
    <property type="molecule type" value="Genomic_DNA"/>
</dbReference>
<evidence type="ECO:0000256" key="1">
    <source>
        <dbReference type="ARBA" id="ARBA00004496"/>
    </source>
</evidence>
<dbReference type="FunCoup" id="A0A067Q855">
    <property type="interactions" value="314"/>
</dbReference>
<evidence type="ECO:0000256" key="4">
    <source>
        <dbReference type="ARBA" id="ARBA00012404"/>
    </source>
</evidence>
<evidence type="ECO:0000256" key="7">
    <source>
        <dbReference type="ARBA" id="ARBA00022498"/>
    </source>
</evidence>
<dbReference type="STRING" id="933084.A0A067Q855"/>
<dbReference type="EC" id="5.4.99.5" evidence="4 13"/>
<name>A0A067Q855_9AGAM</name>
<dbReference type="PIRSF" id="PIRSF017318">
    <property type="entry name" value="Chor_mut_AroQ_eu"/>
    <property type="match status" value="1"/>
</dbReference>
<evidence type="ECO:0000313" key="16">
    <source>
        <dbReference type="Proteomes" id="UP000027265"/>
    </source>
</evidence>
<dbReference type="OrthoDB" id="191918at2759"/>
<organism evidence="15 16">
    <name type="scientific">Jaapia argillacea MUCL 33604</name>
    <dbReference type="NCBI Taxonomy" id="933084"/>
    <lineage>
        <taxon>Eukaryota</taxon>
        <taxon>Fungi</taxon>
        <taxon>Dikarya</taxon>
        <taxon>Basidiomycota</taxon>
        <taxon>Agaricomycotina</taxon>
        <taxon>Agaricomycetes</taxon>
        <taxon>Agaricomycetidae</taxon>
        <taxon>Jaapiales</taxon>
        <taxon>Jaapiaceae</taxon>
        <taxon>Jaapia</taxon>
    </lineage>
</organism>
<evidence type="ECO:0000256" key="12">
    <source>
        <dbReference type="ARBA" id="ARBA00023979"/>
    </source>
</evidence>
<evidence type="ECO:0000256" key="13">
    <source>
        <dbReference type="PIRNR" id="PIRNR017318"/>
    </source>
</evidence>
<dbReference type="GO" id="GO:0005737">
    <property type="term" value="C:cytoplasm"/>
    <property type="evidence" value="ECO:0007669"/>
    <property type="project" value="UniProtKB-SubCell"/>
</dbReference>
<dbReference type="AlphaFoldDB" id="A0A067Q855"/>
<dbReference type="InterPro" id="IPR008238">
    <property type="entry name" value="Chorismate_mutase_AroQ_euk"/>
</dbReference>
<dbReference type="InterPro" id="IPR037039">
    <property type="entry name" value="CM_AroQ_sf_eucaryotic"/>
</dbReference>
<keyword evidence="11 13" id="KW-0413">Isomerase</keyword>
<reference evidence="16" key="1">
    <citation type="journal article" date="2014" name="Proc. Natl. Acad. Sci. U.S.A.">
        <title>Extensive sampling of basidiomycete genomes demonstrates inadequacy of the white-rot/brown-rot paradigm for wood decay fungi.</title>
        <authorList>
            <person name="Riley R."/>
            <person name="Salamov A.A."/>
            <person name="Brown D.W."/>
            <person name="Nagy L.G."/>
            <person name="Floudas D."/>
            <person name="Held B.W."/>
            <person name="Levasseur A."/>
            <person name="Lombard V."/>
            <person name="Morin E."/>
            <person name="Otillar R."/>
            <person name="Lindquist E.A."/>
            <person name="Sun H."/>
            <person name="LaButti K.M."/>
            <person name="Schmutz J."/>
            <person name="Jabbour D."/>
            <person name="Luo H."/>
            <person name="Baker S.E."/>
            <person name="Pisabarro A.G."/>
            <person name="Walton J.D."/>
            <person name="Blanchette R.A."/>
            <person name="Henrissat B."/>
            <person name="Martin F."/>
            <person name="Cullen D."/>
            <person name="Hibbett D.S."/>
            <person name="Grigoriev I.V."/>
        </authorList>
    </citation>
    <scope>NUCLEOTIDE SEQUENCE [LARGE SCALE GENOMIC DNA]</scope>
    <source>
        <strain evidence="16">MUCL 33604</strain>
    </source>
</reference>
<evidence type="ECO:0000256" key="11">
    <source>
        <dbReference type="ARBA" id="ARBA00023235"/>
    </source>
</evidence>
<keyword evidence="6" id="KW-0963">Cytoplasm</keyword>
<evidence type="ECO:0000313" key="15">
    <source>
        <dbReference type="EMBL" id="KDQ62340.1"/>
    </source>
</evidence>
<dbReference type="PROSITE" id="PS51169">
    <property type="entry name" value="CHORISMATE_MUT_3"/>
    <property type="match status" value="1"/>
</dbReference>
<keyword evidence="16" id="KW-1185">Reference proteome</keyword>
<keyword evidence="10" id="KW-0584">Phenylalanine biosynthesis</keyword>
<comment type="subunit">
    <text evidence="3">Homodimer.</text>
</comment>
<comment type="catalytic activity">
    <reaction evidence="12">
        <text>chorismate = prephenate</text>
        <dbReference type="Rhea" id="RHEA:13897"/>
        <dbReference type="ChEBI" id="CHEBI:29748"/>
        <dbReference type="ChEBI" id="CHEBI:29934"/>
        <dbReference type="EC" id="5.4.99.5"/>
    </reaction>
    <physiologicalReaction direction="left-to-right" evidence="12">
        <dbReference type="Rhea" id="RHEA:13898"/>
    </physiologicalReaction>
</comment>
<evidence type="ECO:0000256" key="8">
    <source>
        <dbReference type="ARBA" id="ARBA00022605"/>
    </source>
</evidence>